<reference evidence="2" key="1">
    <citation type="submission" date="2021-12" db="EMBL/GenBank/DDBJ databases">
        <title>Black yeast isolated from Biological Soil Crust.</title>
        <authorList>
            <person name="Kurbessoian T."/>
        </authorList>
    </citation>
    <scope>NUCLEOTIDE SEQUENCE</scope>
    <source>
        <strain evidence="2">CCFEE 5208</strain>
    </source>
</reference>
<feature type="compositionally biased region" description="Polar residues" evidence="1">
    <location>
        <begin position="86"/>
        <end position="105"/>
    </location>
</feature>
<evidence type="ECO:0000313" key="2">
    <source>
        <dbReference type="EMBL" id="KAK0312322.1"/>
    </source>
</evidence>
<evidence type="ECO:0000313" key="3">
    <source>
        <dbReference type="Proteomes" id="UP001168146"/>
    </source>
</evidence>
<sequence length="183" mass="20615">MPEPKAYIELAGKPLNPELKALNGRRLRSVARWHAFAMREEARVWSEGAEKARQRPVEQQEARAVQGDERTNTKVFGDMREKEQNTKQAATEDSQQELTSNVDTSNIEKHDHDRVNRDEECHHGTAESDSSAINDGESPEKKQAVAERVDEHRGHIHTPEFNRVSAQKAEMPMLNHSAATGSA</sequence>
<comment type="caution">
    <text evidence="2">The sequence shown here is derived from an EMBL/GenBank/DDBJ whole genome shotgun (WGS) entry which is preliminary data.</text>
</comment>
<feature type="compositionally biased region" description="Basic and acidic residues" evidence="1">
    <location>
        <begin position="46"/>
        <end position="85"/>
    </location>
</feature>
<dbReference type="EMBL" id="JASUXU010000065">
    <property type="protein sequence ID" value="KAK0312322.1"/>
    <property type="molecule type" value="Genomic_DNA"/>
</dbReference>
<feature type="compositionally biased region" description="Basic and acidic residues" evidence="1">
    <location>
        <begin position="106"/>
        <end position="126"/>
    </location>
</feature>
<feature type="region of interest" description="Disordered" evidence="1">
    <location>
        <begin position="46"/>
        <end position="183"/>
    </location>
</feature>
<dbReference type="AlphaFoldDB" id="A0AAN6FAW9"/>
<dbReference type="Proteomes" id="UP001168146">
    <property type="component" value="Unassembled WGS sequence"/>
</dbReference>
<feature type="compositionally biased region" description="Basic and acidic residues" evidence="1">
    <location>
        <begin position="138"/>
        <end position="160"/>
    </location>
</feature>
<name>A0AAN6FAW9_9PEZI</name>
<protein>
    <submittedName>
        <fullName evidence="2">Uncharacterized protein</fullName>
    </submittedName>
</protein>
<evidence type="ECO:0000256" key="1">
    <source>
        <dbReference type="SAM" id="MobiDB-lite"/>
    </source>
</evidence>
<accession>A0AAN6FAW9</accession>
<organism evidence="2 3">
    <name type="scientific">Friedmanniomyces endolithicus</name>
    <dbReference type="NCBI Taxonomy" id="329885"/>
    <lineage>
        <taxon>Eukaryota</taxon>
        <taxon>Fungi</taxon>
        <taxon>Dikarya</taxon>
        <taxon>Ascomycota</taxon>
        <taxon>Pezizomycotina</taxon>
        <taxon>Dothideomycetes</taxon>
        <taxon>Dothideomycetidae</taxon>
        <taxon>Mycosphaerellales</taxon>
        <taxon>Teratosphaeriaceae</taxon>
        <taxon>Friedmanniomyces</taxon>
    </lineage>
</organism>
<gene>
    <name evidence="2" type="ORF">LTR82_013954</name>
</gene>
<proteinExistence type="predicted"/>